<gene>
    <name evidence="2" type="ORF">UW44_C0008G0092</name>
</gene>
<sequence>MNRKRMLVGLIGLITIIWISVELLSPPIDMSSLVLILLATLGQIILWRTTKFWNTDYRNTIDRCINQFIVRGWSRRAATDKIDMLVGAGVSIEDLPAVVDKILISERSR</sequence>
<dbReference type="EMBL" id="LCIH01000008">
    <property type="protein sequence ID" value="KKT51770.1"/>
    <property type="molecule type" value="Genomic_DNA"/>
</dbReference>
<organism evidence="2 3">
    <name type="scientific">Candidatus Collierbacteria bacterium GW2011_GWB2_44_22</name>
    <dbReference type="NCBI Taxonomy" id="1618387"/>
    <lineage>
        <taxon>Bacteria</taxon>
        <taxon>Candidatus Collieribacteriota</taxon>
    </lineage>
</organism>
<feature type="transmembrane region" description="Helical" evidence="1">
    <location>
        <begin position="30"/>
        <end position="48"/>
    </location>
</feature>
<reference evidence="2 3" key="1">
    <citation type="journal article" date="2015" name="Nature">
        <title>rRNA introns, odd ribosomes, and small enigmatic genomes across a large radiation of phyla.</title>
        <authorList>
            <person name="Brown C.T."/>
            <person name="Hug L.A."/>
            <person name="Thomas B.C."/>
            <person name="Sharon I."/>
            <person name="Castelle C.J."/>
            <person name="Singh A."/>
            <person name="Wilkins M.J."/>
            <person name="Williams K.H."/>
            <person name="Banfield J.F."/>
        </authorList>
    </citation>
    <scope>NUCLEOTIDE SEQUENCE [LARGE SCALE GENOMIC DNA]</scope>
</reference>
<protein>
    <submittedName>
        <fullName evidence="2">Uncharacterized protein</fullName>
    </submittedName>
</protein>
<dbReference type="AlphaFoldDB" id="A0A0G1HXV2"/>
<keyword evidence="1" id="KW-1133">Transmembrane helix</keyword>
<evidence type="ECO:0000313" key="3">
    <source>
        <dbReference type="Proteomes" id="UP000034006"/>
    </source>
</evidence>
<feature type="transmembrane region" description="Helical" evidence="1">
    <location>
        <begin position="7"/>
        <end position="24"/>
    </location>
</feature>
<proteinExistence type="predicted"/>
<accession>A0A0G1HXV2</accession>
<comment type="caution">
    <text evidence="2">The sequence shown here is derived from an EMBL/GenBank/DDBJ whole genome shotgun (WGS) entry which is preliminary data.</text>
</comment>
<dbReference type="STRING" id="1618387.UW44_C0008G0092"/>
<dbReference type="Proteomes" id="UP000034006">
    <property type="component" value="Unassembled WGS sequence"/>
</dbReference>
<keyword evidence="1" id="KW-0472">Membrane</keyword>
<keyword evidence="1" id="KW-0812">Transmembrane</keyword>
<evidence type="ECO:0000313" key="2">
    <source>
        <dbReference type="EMBL" id="KKT51770.1"/>
    </source>
</evidence>
<evidence type="ECO:0000256" key="1">
    <source>
        <dbReference type="SAM" id="Phobius"/>
    </source>
</evidence>
<name>A0A0G1HXV2_9BACT</name>